<dbReference type="RefSeq" id="YP_009286809.1">
    <property type="nucleotide sequence ID" value="NC_031068.2"/>
</dbReference>
<protein>
    <submittedName>
        <fullName evidence="1">N-acetyltransferase</fullName>
    </submittedName>
</protein>
<accession>A0A1B1PED5</accession>
<dbReference type="OrthoDB" id="16494at10239"/>
<organism evidence="1 2">
    <name type="scientific">Pectobacterium phage PP16</name>
    <dbReference type="NCBI Taxonomy" id="1873958"/>
    <lineage>
        <taxon>Viruses</taxon>
        <taxon>Duplodnaviria</taxon>
        <taxon>Heunggongvirae</taxon>
        <taxon>Uroviricota</taxon>
        <taxon>Caudoviricetes</taxon>
        <taxon>Autographivirales</taxon>
        <taxon>Autoscriptoviridae</taxon>
        <taxon>Corkvirinae</taxon>
        <taxon>Kotilavirus</taxon>
        <taxon>Kotilavirus PP16</taxon>
    </lineage>
</organism>
<evidence type="ECO:0000313" key="1">
    <source>
        <dbReference type="EMBL" id="ANT45338.1"/>
    </source>
</evidence>
<dbReference type="GO" id="GO:0016740">
    <property type="term" value="F:transferase activity"/>
    <property type="evidence" value="ECO:0007669"/>
    <property type="project" value="UniProtKB-KW"/>
</dbReference>
<dbReference type="GeneID" id="29066108"/>
<name>A0A1B1PED5_9CAUD</name>
<dbReference type="EMBL" id="KX278418">
    <property type="protein sequence ID" value="ANT45338.1"/>
    <property type="molecule type" value="Genomic_DNA"/>
</dbReference>
<sequence length="139" mass="16199">MFSVRYYPDVDEALLAEMAGRLYDTYSYPRIEFNKREYLERVLLEGSSGSMFMCFEGDTPVGGITVSDSMYDMHFNGTGKHVLNFVVLPHKNSAKIVRLLLNELRTTLIRGGKDTWYSTTHRRDFYTLTTKYWRINNSV</sequence>
<proteinExistence type="predicted"/>
<evidence type="ECO:0000313" key="2">
    <source>
        <dbReference type="Proteomes" id="UP000204087"/>
    </source>
</evidence>
<dbReference type="KEGG" id="vg:29066108"/>
<reference evidence="1" key="1">
    <citation type="submission" date="2016-05" db="EMBL/GenBank/DDBJ databases">
        <authorList>
            <person name="Shneider M.M."/>
            <person name="Kabanova A.P."/>
            <person name="Vo T.N.H."/>
            <person name="Samarov N.I."/>
            <person name="Miroshnikov K.K."/>
            <person name="Korzhenkov A.A."/>
            <person name="Karandashov V.E."/>
            <person name="Toschakov S.V."/>
            <person name="Ignatov A.N."/>
            <person name="Miroshnikov K.A."/>
        </authorList>
    </citation>
    <scope>NUCLEOTIDE SEQUENCE [LARGE SCALE GENOMIC DNA]</scope>
</reference>
<gene>
    <name evidence="1" type="ORF">PP16_gp39</name>
</gene>
<keyword evidence="2" id="KW-1185">Reference proteome</keyword>
<dbReference type="Proteomes" id="UP000204087">
    <property type="component" value="Segment"/>
</dbReference>